<evidence type="ECO:0000313" key="5">
    <source>
        <dbReference type="Proteomes" id="UP000276991"/>
    </source>
</evidence>
<dbReference type="PANTHER" id="PTHR22600:SF21">
    <property type="entry name" value="BETA-HEXOSAMINIDASE A"/>
    <property type="match status" value="1"/>
</dbReference>
<gene>
    <name evidence="4" type="ORF">NAV_LOCUS7799</name>
</gene>
<reference evidence="4 5" key="1">
    <citation type="submission" date="2018-08" db="EMBL/GenBank/DDBJ databases">
        <authorList>
            <person name="Laetsch R D."/>
            <person name="Stevens L."/>
            <person name="Kumar S."/>
            <person name="Blaxter L. M."/>
        </authorList>
    </citation>
    <scope>NUCLEOTIDE SEQUENCE [LARGE SCALE GENOMIC DNA]</scope>
</reference>
<evidence type="ECO:0000313" key="4">
    <source>
        <dbReference type="EMBL" id="VBB33008.1"/>
    </source>
</evidence>
<dbReference type="GO" id="GO:0030203">
    <property type="term" value="P:glycosaminoglycan metabolic process"/>
    <property type="evidence" value="ECO:0007669"/>
    <property type="project" value="TreeGrafter"/>
</dbReference>
<dbReference type="GO" id="GO:0005764">
    <property type="term" value="C:lysosome"/>
    <property type="evidence" value="ECO:0007669"/>
    <property type="project" value="TreeGrafter"/>
</dbReference>
<proteinExistence type="predicted"/>
<protein>
    <recommendedName>
        <fullName evidence="3">Beta-hexosaminidase eukaryotic type N-terminal domain-containing protein</fullName>
    </recommendedName>
</protein>
<evidence type="ECO:0000256" key="2">
    <source>
        <dbReference type="SAM" id="SignalP"/>
    </source>
</evidence>
<organism evidence="4 5">
    <name type="scientific">Acanthocheilonema viteae</name>
    <name type="common">Filarial nematode worm</name>
    <name type="synonym">Dipetalonema viteae</name>
    <dbReference type="NCBI Taxonomy" id="6277"/>
    <lineage>
        <taxon>Eukaryota</taxon>
        <taxon>Metazoa</taxon>
        <taxon>Ecdysozoa</taxon>
        <taxon>Nematoda</taxon>
        <taxon>Chromadorea</taxon>
        <taxon>Rhabditida</taxon>
        <taxon>Spirurina</taxon>
        <taxon>Spiruromorpha</taxon>
        <taxon>Filarioidea</taxon>
        <taxon>Onchocercidae</taxon>
        <taxon>Acanthocheilonema</taxon>
    </lineage>
</organism>
<feature type="domain" description="Beta-hexosaminidase eukaryotic type N-terminal" evidence="3">
    <location>
        <begin position="33"/>
        <end position="155"/>
    </location>
</feature>
<dbReference type="Pfam" id="PF14845">
    <property type="entry name" value="Glycohydro_20b2"/>
    <property type="match status" value="1"/>
</dbReference>
<dbReference type="InterPro" id="IPR025705">
    <property type="entry name" value="Beta_hexosaminidase_sua/sub"/>
</dbReference>
<dbReference type="GO" id="GO:0005975">
    <property type="term" value="P:carbohydrate metabolic process"/>
    <property type="evidence" value="ECO:0007669"/>
    <property type="project" value="InterPro"/>
</dbReference>
<dbReference type="Proteomes" id="UP000276991">
    <property type="component" value="Unassembled WGS sequence"/>
</dbReference>
<keyword evidence="1" id="KW-0378">Hydrolase</keyword>
<sequence length="185" mass="21467">MWLFIIAVIFGHVLQQEFVESWPDPYLRSKGAIWPQPQYITIVDELMTVNLETFTFLSTVGECEIIDKAITRYYKRLRGKIEFNGSKNMKRQSIKAMDDQVLSNLTIIVKEGCTDRFPQFGMDESYKLNITSSDGILRANQVWGALRGMESFAQLFFDNNAKIRKVLINDYPRFLHRGVLLDTAR</sequence>
<name>A0A498SUR6_ACAVI</name>
<accession>A0A498SUR6</accession>
<dbReference type="AlphaFoldDB" id="A0A498SUR6"/>
<dbReference type="Gene3D" id="3.30.379.10">
    <property type="entry name" value="Chitobiase/beta-hexosaminidase domain 2-like"/>
    <property type="match status" value="1"/>
</dbReference>
<dbReference type="SUPFAM" id="SSF55545">
    <property type="entry name" value="beta-N-acetylhexosaminidase-like domain"/>
    <property type="match status" value="1"/>
</dbReference>
<dbReference type="OrthoDB" id="5867980at2759"/>
<dbReference type="PANTHER" id="PTHR22600">
    <property type="entry name" value="BETA-HEXOSAMINIDASE"/>
    <property type="match status" value="1"/>
</dbReference>
<evidence type="ECO:0000256" key="1">
    <source>
        <dbReference type="ARBA" id="ARBA00022801"/>
    </source>
</evidence>
<feature type="chain" id="PRO_5019781199" description="Beta-hexosaminidase eukaryotic type N-terminal domain-containing protein" evidence="2">
    <location>
        <begin position="16"/>
        <end position="185"/>
    </location>
</feature>
<dbReference type="PRINTS" id="PR00738">
    <property type="entry name" value="GLHYDRLASE20"/>
</dbReference>
<dbReference type="STRING" id="6277.A0A498SUR6"/>
<dbReference type="GO" id="GO:0004563">
    <property type="term" value="F:beta-N-acetylhexosaminidase activity"/>
    <property type="evidence" value="ECO:0007669"/>
    <property type="project" value="InterPro"/>
</dbReference>
<evidence type="ECO:0000259" key="3">
    <source>
        <dbReference type="Pfam" id="PF14845"/>
    </source>
</evidence>
<keyword evidence="2" id="KW-0732">Signal</keyword>
<dbReference type="GO" id="GO:0016020">
    <property type="term" value="C:membrane"/>
    <property type="evidence" value="ECO:0007669"/>
    <property type="project" value="TreeGrafter"/>
</dbReference>
<dbReference type="GO" id="GO:0006689">
    <property type="term" value="P:ganglioside catabolic process"/>
    <property type="evidence" value="ECO:0007669"/>
    <property type="project" value="TreeGrafter"/>
</dbReference>
<dbReference type="EMBL" id="UPTC01002079">
    <property type="protein sequence ID" value="VBB33008.1"/>
    <property type="molecule type" value="Genomic_DNA"/>
</dbReference>
<feature type="signal peptide" evidence="2">
    <location>
        <begin position="1"/>
        <end position="15"/>
    </location>
</feature>
<dbReference type="InterPro" id="IPR029019">
    <property type="entry name" value="HEX_eukaryotic_N"/>
</dbReference>
<keyword evidence="5" id="KW-1185">Reference proteome</keyword>
<dbReference type="InterPro" id="IPR029018">
    <property type="entry name" value="Hex-like_dom2"/>
</dbReference>